<organism evidence="3 4">
    <name type="scientific">Rhodocollybia butyracea</name>
    <dbReference type="NCBI Taxonomy" id="206335"/>
    <lineage>
        <taxon>Eukaryota</taxon>
        <taxon>Fungi</taxon>
        <taxon>Dikarya</taxon>
        <taxon>Basidiomycota</taxon>
        <taxon>Agaricomycotina</taxon>
        <taxon>Agaricomycetes</taxon>
        <taxon>Agaricomycetidae</taxon>
        <taxon>Agaricales</taxon>
        <taxon>Marasmiineae</taxon>
        <taxon>Omphalotaceae</taxon>
        <taxon>Rhodocollybia</taxon>
    </lineage>
</organism>
<feature type="region of interest" description="Disordered" evidence="1">
    <location>
        <begin position="1"/>
        <end position="34"/>
    </location>
</feature>
<dbReference type="AlphaFoldDB" id="A0A9P5UBS7"/>
<keyword evidence="2" id="KW-1133">Transmembrane helix</keyword>
<keyword evidence="4" id="KW-1185">Reference proteome</keyword>
<sequence>MALQTETTSSSSLSSSTTSAAAASTTTPDSSSAFSPTSSPPLILAFLAIALLAVAILAALGWRRAYFTRYTPTGFNGPSRIDRFSPGERPKLWDLWTCTAVEERAVEQSAVGGIPWQNIMPIAVIPLISHDLKTSVPAPVPDEPRIIDPTAVSFVSLLLFQSQLFFKDLVRHFRRNIPQETAQERVEEPVGSGTDVDNLQRCEGLQVMIAIAMPKAKEGGISEITQGNEEHLFEYSAGICKVPWNSTEDHRSSSNTEKPVH</sequence>
<evidence type="ECO:0000313" key="4">
    <source>
        <dbReference type="Proteomes" id="UP000772434"/>
    </source>
</evidence>
<gene>
    <name evidence="3" type="ORF">BDP27DRAFT_1361003</name>
</gene>
<reference evidence="3" key="1">
    <citation type="submission" date="2020-11" db="EMBL/GenBank/DDBJ databases">
        <authorList>
            <consortium name="DOE Joint Genome Institute"/>
            <person name="Ahrendt S."/>
            <person name="Riley R."/>
            <person name="Andreopoulos W."/>
            <person name="Labutti K."/>
            <person name="Pangilinan J."/>
            <person name="Ruiz-Duenas F.J."/>
            <person name="Barrasa J.M."/>
            <person name="Sanchez-Garcia M."/>
            <person name="Camarero S."/>
            <person name="Miyauchi S."/>
            <person name="Serrano A."/>
            <person name="Linde D."/>
            <person name="Babiker R."/>
            <person name="Drula E."/>
            <person name="Ayuso-Fernandez I."/>
            <person name="Pacheco R."/>
            <person name="Padilla G."/>
            <person name="Ferreira P."/>
            <person name="Barriuso J."/>
            <person name="Kellner H."/>
            <person name="Castanera R."/>
            <person name="Alfaro M."/>
            <person name="Ramirez L."/>
            <person name="Pisabarro A.G."/>
            <person name="Kuo A."/>
            <person name="Tritt A."/>
            <person name="Lipzen A."/>
            <person name="He G."/>
            <person name="Yan M."/>
            <person name="Ng V."/>
            <person name="Cullen D."/>
            <person name="Martin F."/>
            <person name="Rosso M.-N."/>
            <person name="Henrissat B."/>
            <person name="Hibbett D."/>
            <person name="Martinez A.T."/>
            <person name="Grigoriev I.V."/>
        </authorList>
    </citation>
    <scope>NUCLEOTIDE SEQUENCE</scope>
    <source>
        <strain evidence="3">AH 40177</strain>
    </source>
</reference>
<evidence type="ECO:0000256" key="1">
    <source>
        <dbReference type="SAM" id="MobiDB-lite"/>
    </source>
</evidence>
<dbReference type="Proteomes" id="UP000772434">
    <property type="component" value="Unassembled WGS sequence"/>
</dbReference>
<evidence type="ECO:0000313" key="3">
    <source>
        <dbReference type="EMBL" id="KAF9072423.1"/>
    </source>
</evidence>
<protein>
    <submittedName>
        <fullName evidence="3">Uncharacterized protein</fullName>
    </submittedName>
</protein>
<keyword evidence="2" id="KW-0812">Transmembrane</keyword>
<name>A0A9P5UBS7_9AGAR</name>
<dbReference type="EMBL" id="JADNRY010000024">
    <property type="protein sequence ID" value="KAF9072423.1"/>
    <property type="molecule type" value="Genomic_DNA"/>
</dbReference>
<comment type="caution">
    <text evidence="3">The sequence shown here is derived from an EMBL/GenBank/DDBJ whole genome shotgun (WGS) entry which is preliminary data.</text>
</comment>
<feature type="transmembrane region" description="Helical" evidence="2">
    <location>
        <begin position="42"/>
        <end position="62"/>
    </location>
</feature>
<keyword evidence="2" id="KW-0472">Membrane</keyword>
<dbReference type="OrthoDB" id="2972750at2759"/>
<accession>A0A9P5UBS7</accession>
<evidence type="ECO:0000256" key="2">
    <source>
        <dbReference type="SAM" id="Phobius"/>
    </source>
</evidence>
<feature type="compositionally biased region" description="Low complexity" evidence="1">
    <location>
        <begin position="7"/>
        <end position="34"/>
    </location>
</feature>
<proteinExistence type="predicted"/>